<evidence type="ECO:0000256" key="1">
    <source>
        <dbReference type="ARBA" id="ARBA00008645"/>
    </source>
</evidence>
<dbReference type="InterPro" id="IPR029058">
    <property type="entry name" value="AB_hydrolase_fold"/>
</dbReference>
<evidence type="ECO:0000256" key="7">
    <source>
        <dbReference type="ARBA" id="ARBA00044064"/>
    </source>
</evidence>
<dbReference type="AlphaFoldDB" id="A0AAV6VC53"/>
<comment type="catalytic activity">
    <reaction evidence="8">
        <text>1-octadecanoyl-2-(4Z,7Z,10Z,13Z,16Z,19Z-docosahexaenoyl)-sn-glycerol + H2O = 2-(4Z,7Z,10Z,13Z,16Z,19Z-docosahexaenoyl)-glycerol + octadecanoate + H(+)</text>
        <dbReference type="Rhea" id="RHEA:77107"/>
        <dbReference type="ChEBI" id="CHEBI:15377"/>
        <dbReference type="ChEBI" id="CHEBI:15378"/>
        <dbReference type="ChEBI" id="CHEBI:25629"/>
        <dbReference type="ChEBI" id="CHEBI:77129"/>
        <dbReference type="ChEBI" id="CHEBI:186738"/>
    </reaction>
</comment>
<dbReference type="EMBL" id="JAFNEN010000120">
    <property type="protein sequence ID" value="KAG8193468.1"/>
    <property type="molecule type" value="Genomic_DNA"/>
</dbReference>
<protein>
    <recommendedName>
        <fullName evidence="7">sn-1-specific diacylglycerol lipase ABHD11</fullName>
        <ecNumber evidence="3">3.1.1.116</ecNumber>
    </recommendedName>
    <alternativeName>
        <fullName evidence="4">Alpha/beta hydrolase domain-containing protein 11</fullName>
    </alternativeName>
</protein>
<dbReference type="SUPFAM" id="SSF53474">
    <property type="entry name" value="alpha/beta-Hydrolases"/>
    <property type="match status" value="1"/>
</dbReference>
<comment type="catalytic activity">
    <reaction evidence="10">
        <text>1-octadecanoyl-2-(9Z-octadecenoyl)-sn-glycerol + H2O = 2-(9Z-octadecenoyl)-glycerol + octadecanoate + H(+)</text>
        <dbReference type="Rhea" id="RHEA:77103"/>
        <dbReference type="ChEBI" id="CHEBI:15377"/>
        <dbReference type="ChEBI" id="CHEBI:15378"/>
        <dbReference type="ChEBI" id="CHEBI:25629"/>
        <dbReference type="ChEBI" id="CHEBI:73990"/>
        <dbReference type="ChEBI" id="CHEBI:75468"/>
    </reaction>
</comment>
<keyword evidence="14" id="KW-1185">Reference proteome</keyword>
<proteinExistence type="inferred from homology"/>
<dbReference type="GO" id="GO:0016787">
    <property type="term" value="F:hydrolase activity"/>
    <property type="evidence" value="ECO:0007669"/>
    <property type="project" value="UniProtKB-KW"/>
</dbReference>
<evidence type="ECO:0000256" key="5">
    <source>
        <dbReference type="ARBA" id="ARBA00043667"/>
    </source>
</evidence>
<evidence type="ECO:0000259" key="12">
    <source>
        <dbReference type="Pfam" id="PF00561"/>
    </source>
</evidence>
<feature type="domain" description="AB hydrolase-1" evidence="12">
    <location>
        <begin position="36"/>
        <end position="163"/>
    </location>
</feature>
<evidence type="ECO:0000256" key="8">
    <source>
        <dbReference type="ARBA" id="ARBA00048283"/>
    </source>
</evidence>
<evidence type="ECO:0000256" key="6">
    <source>
        <dbReference type="ARBA" id="ARBA00043742"/>
    </source>
</evidence>
<evidence type="ECO:0000256" key="4">
    <source>
        <dbReference type="ARBA" id="ARBA00042703"/>
    </source>
</evidence>
<sequence length="241" mass="27881">MEFNSSLPTDSKNKIVPVKLYSMMYTPENYDETLAPIIFIPGFFSTNRTYTSVRLKISRKTRRRIYVIELRNHGLSEYTDDFSLSHCIADFENFMETSNISRAVLAGHSMGGKLALAMALKHPDKIEKVIVEDANLVLSKHAREEYSKNLMLMKFLNRKLIELPSDVSESEAQRELFPHVAKFWPKVAKNFSKVKSQFRLPLCTNASDLYRRYSSISRRVVIYWSAKGLECFLQTFSEPDL</sequence>
<gene>
    <name evidence="13" type="ORF">JTE90_023720</name>
</gene>
<evidence type="ECO:0000313" key="14">
    <source>
        <dbReference type="Proteomes" id="UP000827092"/>
    </source>
</evidence>
<organism evidence="13 14">
    <name type="scientific">Oedothorax gibbosus</name>
    <dbReference type="NCBI Taxonomy" id="931172"/>
    <lineage>
        <taxon>Eukaryota</taxon>
        <taxon>Metazoa</taxon>
        <taxon>Ecdysozoa</taxon>
        <taxon>Arthropoda</taxon>
        <taxon>Chelicerata</taxon>
        <taxon>Arachnida</taxon>
        <taxon>Araneae</taxon>
        <taxon>Araneomorphae</taxon>
        <taxon>Entelegynae</taxon>
        <taxon>Araneoidea</taxon>
        <taxon>Linyphiidae</taxon>
        <taxon>Erigoninae</taxon>
        <taxon>Oedothorax</taxon>
    </lineage>
</organism>
<dbReference type="EC" id="3.1.1.116" evidence="3"/>
<dbReference type="PANTHER" id="PTHR46118:SF4">
    <property type="entry name" value="PROTEIN ABHD11"/>
    <property type="match status" value="1"/>
</dbReference>
<evidence type="ECO:0000256" key="11">
    <source>
        <dbReference type="ARBA" id="ARBA00048919"/>
    </source>
</evidence>
<evidence type="ECO:0000313" key="13">
    <source>
        <dbReference type="EMBL" id="KAG8193468.1"/>
    </source>
</evidence>
<dbReference type="Pfam" id="PF00561">
    <property type="entry name" value="Abhydrolase_1"/>
    <property type="match status" value="1"/>
</dbReference>
<comment type="catalytic activity">
    <reaction evidence="6">
        <text>a 1,3-diacyl-sn-glycerol + H2O = a 1-acyl-sn-glycerol + a fatty acid + H(+)</text>
        <dbReference type="Rhea" id="RHEA:38503"/>
        <dbReference type="ChEBI" id="CHEBI:15377"/>
        <dbReference type="ChEBI" id="CHEBI:15378"/>
        <dbReference type="ChEBI" id="CHEBI:28868"/>
        <dbReference type="ChEBI" id="CHEBI:64683"/>
        <dbReference type="ChEBI" id="CHEBI:77272"/>
    </reaction>
</comment>
<comment type="catalytic activity">
    <reaction evidence="5">
        <text>a 1,2-diacyl-sn-glycerol + H2O = a 2-acylglycerol + a fatty acid + H(+)</text>
        <dbReference type="Rhea" id="RHEA:33275"/>
        <dbReference type="ChEBI" id="CHEBI:15377"/>
        <dbReference type="ChEBI" id="CHEBI:15378"/>
        <dbReference type="ChEBI" id="CHEBI:17389"/>
        <dbReference type="ChEBI" id="CHEBI:17815"/>
        <dbReference type="ChEBI" id="CHEBI:28868"/>
        <dbReference type="EC" id="3.1.1.116"/>
    </reaction>
</comment>
<dbReference type="Gene3D" id="3.40.50.1820">
    <property type="entry name" value="alpha/beta hydrolase"/>
    <property type="match status" value="1"/>
</dbReference>
<comment type="catalytic activity">
    <reaction evidence="11">
        <text>1-octadecanoyl-2-(5Z,8Z,11Z,14Z-eicosatetraenoyl)-sn-glycerol + H2O = 2-(5Z,8Z,11Z,14Z-eicosatetraenoyl)-glycerol + octadecanoate + H(+)</text>
        <dbReference type="Rhea" id="RHEA:38507"/>
        <dbReference type="ChEBI" id="CHEBI:15377"/>
        <dbReference type="ChEBI" id="CHEBI:15378"/>
        <dbReference type="ChEBI" id="CHEBI:25629"/>
        <dbReference type="ChEBI" id="CHEBI:52392"/>
        <dbReference type="ChEBI" id="CHEBI:75728"/>
    </reaction>
</comment>
<accession>A0AAV6VC53</accession>
<evidence type="ECO:0000256" key="10">
    <source>
        <dbReference type="ARBA" id="ARBA00048513"/>
    </source>
</evidence>
<evidence type="ECO:0000256" key="9">
    <source>
        <dbReference type="ARBA" id="ARBA00048504"/>
    </source>
</evidence>
<name>A0AAV6VC53_9ARAC</name>
<comment type="similarity">
    <text evidence="1">Belongs to the AB hydrolase superfamily.</text>
</comment>
<comment type="catalytic activity">
    <reaction evidence="9">
        <text>1,2-didecanoylglycerol + H2O = decanoylglycerol + decanoate + H(+)</text>
        <dbReference type="Rhea" id="RHEA:48596"/>
        <dbReference type="ChEBI" id="CHEBI:11152"/>
        <dbReference type="ChEBI" id="CHEBI:15377"/>
        <dbReference type="ChEBI" id="CHEBI:15378"/>
        <dbReference type="ChEBI" id="CHEBI:27689"/>
        <dbReference type="ChEBI" id="CHEBI:90605"/>
    </reaction>
</comment>
<dbReference type="InterPro" id="IPR000073">
    <property type="entry name" value="AB_hydrolase_1"/>
</dbReference>
<evidence type="ECO:0000256" key="2">
    <source>
        <dbReference type="ARBA" id="ARBA00022801"/>
    </source>
</evidence>
<dbReference type="PANTHER" id="PTHR46118">
    <property type="entry name" value="PROTEIN ABHD11"/>
    <property type="match status" value="1"/>
</dbReference>
<dbReference type="Proteomes" id="UP000827092">
    <property type="component" value="Unassembled WGS sequence"/>
</dbReference>
<evidence type="ECO:0000256" key="3">
    <source>
        <dbReference type="ARBA" id="ARBA00026104"/>
    </source>
</evidence>
<dbReference type="PRINTS" id="PR00111">
    <property type="entry name" value="ABHYDROLASE"/>
</dbReference>
<keyword evidence="2" id="KW-0378">Hydrolase</keyword>
<comment type="caution">
    <text evidence="13">The sequence shown here is derived from an EMBL/GenBank/DDBJ whole genome shotgun (WGS) entry which is preliminary data.</text>
</comment>
<reference evidence="13 14" key="1">
    <citation type="journal article" date="2022" name="Nat. Ecol. Evol.">
        <title>A masculinizing supergene underlies an exaggerated male reproductive morph in a spider.</title>
        <authorList>
            <person name="Hendrickx F."/>
            <person name="De Corte Z."/>
            <person name="Sonet G."/>
            <person name="Van Belleghem S.M."/>
            <person name="Kostlbacher S."/>
            <person name="Vangestel C."/>
        </authorList>
    </citation>
    <scope>NUCLEOTIDE SEQUENCE [LARGE SCALE GENOMIC DNA]</scope>
    <source>
        <strain evidence="13">W744_W776</strain>
    </source>
</reference>